<reference evidence="2" key="1">
    <citation type="journal article" date="2015" name="Nature">
        <title>Complex archaea that bridge the gap between prokaryotes and eukaryotes.</title>
        <authorList>
            <person name="Spang A."/>
            <person name="Saw J.H."/>
            <person name="Jorgensen S.L."/>
            <person name="Zaremba-Niedzwiedzka K."/>
            <person name="Martijn J."/>
            <person name="Lind A.E."/>
            <person name="van Eijk R."/>
            <person name="Schleper C."/>
            <person name="Guy L."/>
            <person name="Ettema T.J."/>
        </authorList>
    </citation>
    <scope>NUCLEOTIDE SEQUENCE</scope>
</reference>
<dbReference type="GO" id="GO:0035438">
    <property type="term" value="F:cyclic-di-GMP binding"/>
    <property type="evidence" value="ECO:0007669"/>
    <property type="project" value="InterPro"/>
</dbReference>
<organism evidence="2">
    <name type="scientific">marine sediment metagenome</name>
    <dbReference type="NCBI Taxonomy" id="412755"/>
    <lineage>
        <taxon>unclassified sequences</taxon>
        <taxon>metagenomes</taxon>
        <taxon>ecological metagenomes</taxon>
    </lineage>
</organism>
<comment type="caution">
    <text evidence="2">The sequence shown here is derived from an EMBL/GenBank/DDBJ whole genome shotgun (WGS) entry which is preliminary data.</text>
</comment>
<feature type="domain" description="PilZ" evidence="1">
    <location>
        <begin position="20"/>
        <end position="76"/>
    </location>
</feature>
<dbReference type="SUPFAM" id="SSF141371">
    <property type="entry name" value="PilZ domain-like"/>
    <property type="match status" value="1"/>
</dbReference>
<dbReference type="AlphaFoldDB" id="A0A0F8WWV4"/>
<gene>
    <name evidence="2" type="ORF">LCGC14_3100460</name>
</gene>
<dbReference type="EMBL" id="LAZR01066791">
    <property type="protein sequence ID" value="KKK52880.1"/>
    <property type="molecule type" value="Genomic_DNA"/>
</dbReference>
<dbReference type="InterPro" id="IPR009875">
    <property type="entry name" value="PilZ_domain"/>
</dbReference>
<evidence type="ECO:0000313" key="2">
    <source>
        <dbReference type="EMBL" id="KKK52880.1"/>
    </source>
</evidence>
<accession>A0A0F8WWV4</accession>
<name>A0A0F8WWV4_9ZZZZ</name>
<dbReference type="Gene3D" id="2.40.10.220">
    <property type="entry name" value="predicted glycosyltransferase like domains"/>
    <property type="match status" value="1"/>
</dbReference>
<sequence>MILFLTHLCHVFYVTIGFIVQGRHNDGLIENLSKGGVFIKTSGTFSVGQEISLFFGKENMDGTIIRVEPQGIGVKFGKP</sequence>
<proteinExistence type="predicted"/>
<protein>
    <recommendedName>
        <fullName evidence="1">PilZ domain-containing protein</fullName>
    </recommendedName>
</protein>
<dbReference type="Pfam" id="PF07238">
    <property type="entry name" value="PilZ"/>
    <property type="match status" value="1"/>
</dbReference>
<evidence type="ECO:0000259" key="1">
    <source>
        <dbReference type="Pfam" id="PF07238"/>
    </source>
</evidence>